<sequence length="1098" mass="116070">MTKPQRTAPLLATVFLLLFTGALASKSLNLSPKKKARGDGGNLRASSSSAASAPTKPAEFAYPDVTLQCCRINSGNDRIQSWMQSNGDNGYLFLDLVSCCLAHFHKDVDSCMDASREIARLGRSSVGEYEDFADPNPNRSDTVAVRQRKLGKSGKSSAQYYQLPHSPVSDYYHSGNGKSGKASISAKTAKSADISHLPTQIDPVPPPTPIIPGEKRLEVVMGGSMKVMNSNVPPMESDEIKTLAKVYEQTILRSIYDGYEVDVYSIGGVSVGSDGSYSSKGSLGMFYRRNLQSSSDVLFNLRTVKPCPECSQVEASIVGADVFTQAFTVLQEDAESGKLTAIFCVVAEMANVIDDPCVEEITDVVGESLTMDKVRTDSEPSPTPPTPSEPNPPPSTMTPITAPPFTSAGSTVAPSTLPPGTSLPPVTTLPPVVGTPPPSIAGSTVAPSTLPPGTSLPPVTTLPPVVGTPPPSIAGSTVAPSTLPPGTSLPPVTTLPPVVGTSSPSIAGITVAPSTLPPGTSPPPVTTLPPVVGTPPPVTAGSTVAPSLTAGPLYFNGFEDTSYPQNPEWTVQGDGLWDLSTERANSGVYSMKSPNFMTNPDDLTPKTANVTLTTDPAWPGGTLVFSILAGVELPFDDLVYYLDDQQVGQATMMTDFETREIILSPGGHTVTFSYKYNPNGLTVFPPPMSDRIGAAFIDDVYFLPEGVTRSPVVIATGTGPPVLPVSPLPPTLPPVVGTPPPSIAGITVAPSTLPPGTSLPPVTTLPPVNSTCPPALSPTGEALPVEGALFDGFETGDFSLYNWTVSGEKSWIVDETQAYEGIFSAHVRTEDISGSGNYSQLDLTVPLETTSFIQFYFYAPVAMPFESFDLQVDGQFLTTLVSEDEEIVWTQGGSIIPSGVHTISWRLLRNPGGAPEDMILDLPNPPFRVGEAWLDYVKIVPSTSSFSEEWDSGAFTANPWTFSGDSAAWSIQDFGGERGMSATADSEFICGNTGVSDLSIDIITEQGGILKFQVLPKVQGPFEIVNVLVDDVVVLTFAESSEDWLAQEINIQPGKREVTFQLAKNPGGFPADVMPPPPSPPVEGQVWLDSIVFETPTS</sequence>
<dbReference type="Proteomes" id="UP001530315">
    <property type="component" value="Unassembled WGS sequence"/>
</dbReference>
<evidence type="ECO:0000313" key="3">
    <source>
        <dbReference type="EMBL" id="KAL3779919.1"/>
    </source>
</evidence>
<dbReference type="AlphaFoldDB" id="A0ABD3NVG0"/>
<dbReference type="PANTHER" id="PTHR48125:SF12">
    <property type="entry name" value="AT HOOK TRANSCRIPTION FACTOR FAMILY-RELATED"/>
    <property type="match status" value="1"/>
</dbReference>
<evidence type="ECO:0000313" key="4">
    <source>
        <dbReference type="Proteomes" id="UP001530315"/>
    </source>
</evidence>
<dbReference type="EMBL" id="JALLAZ020001140">
    <property type="protein sequence ID" value="KAL3779919.1"/>
    <property type="molecule type" value="Genomic_DNA"/>
</dbReference>
<organism evidence="3 4">
    <name type="scientific">Stephanodiscus triporus</name>
    <dbReference type="NCBI Taxonomy" id="2934178"/>
    <lineage>
        <taxon>Eukaryota</taxon>
        <taxon>Sar</taxon>
        <taxon>Stramenopiles</taxon>
        <taxon>Ochrophyta</taxon>
        <taxon>Bacillariophyta</taxon>
        <taxon>Coscinodiscophyceae</taxon>
        <taxon>Thalassiosirophycidae</taxon>
        <taxon>Stephanodiscales</taxon>
        <taxon>Stephanodiscaceae</taxon>
        <taxon>Stephanodiscus</taxon>
    </lineage>
</organism>
<feature type="compositionally biased region" description="Pro residues" evidence="1">
    <location>
        <begin position="381"/>
        <end position="396"/>
    </location>
</feature>
<feature type="compositionally biased region" description="Low complexity" evidence="1">
    <location>
        <begin position="414"/>
        <end position="432"/>
    </location>
</feature>
<name>A0ABD3NVG0_9STRA</name>
<evidence type="ECO:0000256" key="1">
    <source>
        <dbReference type="SAM" id="MobiDB-lite"/>
    </source>
</evidence>
<feature type="region of interest" description="Disordered" evidence="1">
    <location>
        <begin position="32"/>
        <end position="55"/>
    </location>
</feature>
<feature type="compositionally biased region" description="Low complexity" evidence="1">
    <location>
        <begin position="447"/>
        <end position="457"/>
    </location>
</feature>
<keyword evidence="4" id="KW-1185">Reference proteome</keyword>
<reference evidence="3 4" key="1">
    <citation type="submission" date="2024-10" db="EMBL/GenBank/DDBJ databases">
        <title>Updated reference genomes for cyclostephanoid diatoms.</title>
        <authorList>
            <person name="Roberts W.R."/>
            <person name="Alverson A.J."/>
        </authorList>
    </citation>
    <scope>NUCLEOTIDE SEQUENCE [LARGE SCALE GENOMIC DNA]</scope>
    <source>
        <strain evidence="3 4">AJA276-08</strain>
    </source>
</reference>
<dbReference type="PANTHER" id="PTHR48125">
    <property type="entry name" value="LP07818P1"/>
    <property type="match status" value="1"/>
</dbReference>
<comment type="caution">
    <text evidence="3">The sequence shown here is derived from an EMBL/GenBank/DDBJ whole genome shotgun (WGS) entry which is preliminary data.</text>
</comment>
<evidence type="ECO:0000256" key="2">
    <source>
        <dbReference type="SAM" id="SignalP"/>
    </source>
</evidence>
<feature type="chain" id="PRO_5044791393" evidence="2">
    <location>
        <begin position="25"/>
        <end position="1098"/>
    </location>
</feature>
<proteinExistence type="predicted"/>
<protein>
    <submittedName>
        <fullName evidence="3">Uncharacterized protein</fullName>
    </submittedName>
</protein>
<keyword evidence="2" id="KW-0732">Signal</keyword>
<feature type="signal peptide" evidence="2">
    <location>
        <begin position="1"/>
        <end position="24"/>
    </location>
</feature>
<accession>A0ABD3NVG0</accession>
<gene>
    <name evidence="3" type="ORF">ACHAW5_009801</name>
</gene>
<feature type="region of interest" description="Disordered" evidence="1">
    <location>
        <begin position="368"/>
        <end position="457"/>
    </location>
</feature>